<dbReference type="PANTHER" id="PTHR34473:SF2">
    <property type="entry name" value="UPF0699 TRANSMEMBRANE PROTEIN YDBT"/>
    <property type="match status" value="1"/>
</dbReference>
<dbReference type="AlphaFoldDB" id="A0A553Z4T9"/>
<dbReference type="InterPro" id="IPR014529">
    <property type="entry name" value="UCP026631"/>
</dbReference>
<comment type="caution">
    <text evidence="3">The sequence shown here is derived from an EMBL/GenBank/DDBJ whole genome shotgun (WGS) entry which is preliminary data.</text>
</comment>
<dbReference type="InterPro" id="IPR005182">
    <property type="entry name" value="YdbS-like_PH"/>
</dbReference>
<reference evidence="3 4" key="1">
    <citation type="submission" date="2019-07" db="EMBL/GenBank/DDBJ databases">
        <title>Draft genome for Streptomyces benahoarensis MZ03-48.</title>
        <authorList>
            <person name="Gonzalez-Pimentel J.L."/>
        </authorList>
    </citation>
    <scope>NUCLEOTIDE SEQUENCE [LARGE SCALE GENOMIC DNA]</scope>
    <source>
        <strain evidence="3 4">MZ03-48</strain>
    </source>
</reference>
<evidence type="ECO:0000259" key="2">
    <source>
        <dbReference type="Pfam" id="PF03703"/>
    </source>
</evidence>
<keyword evidence="1" id="KW-0812">Transmembrane</keyword>
<evidence type="ECO:0000313" key="4">
    <source>
        <dbReference type="Proteomes" id="UP000320888"/>
    </source>
</evidence>
<protein>
    <submittedName>
        <fullName evidence="3">PH domain-containing protein</fullName>
    </submittedName>
</protein>
<keyword evidence="1" id="KW-1133">Transmembrane helix</keyword>
<evidence type="ECO:0000313" key="3">
    <source>
        <dbReference type="EMBL" id="TSB36462.1"/>
    </source>
</evidence>
<name>A0A553Z4T9_9ACTN</name>
<proteinExistence type="predicted"/>
<dbReference type="EMBL" id="VKLS01000271">
    <property type="protein sequence ID" value="TSB36462.1"/>
    <property type="molecule type" value="Genomic_DNA"/>
</dbReference>
<organism evidence="3 4">
    <name type="scientific">Streptomyces benahoarensis</name>
    <dbReference type="NCBI Taxonomy" id="2595054"/>
    <lineage>
        <taxon>Bacteria</taxon>
        <taxon>Bacillati</taxon>
        <taxon>Actinomycetota</taxon>
        <taxon>Actinomycetes</taxon>
        <taxon>Kitasatosporales</taxon>
        <taxon>Streptomycetaceae</taxon>
        <taxon>Streptomyces</taxon>
    </lineage>
</organism>
<keyword evidence="4" id="KW-1185">Reference proteome</keyword>
<feature type="transmembrane region" description="Helical" evidence="1">
    <location>
        <begin position="226"/>
        <end position="248"/>
    </location>
</feature>
<keyword evidence="1" id="KW-0472">Membrane</keyword>
<dbReference type="Pfam" id="PF03703">
    <property type="entry name" value="bPH_2"/>
    <property type="match status" value="2"/>
</dbReference>
<accession>A0A553Z4T9</accession>
<sequence>MTPTTPPLPQDGGWRRTHPRTLLVHATWPLPPLASLTAAAVATGGRIPPGTWITLATLTMSFAVVTAVGAVRWARTEFRVTGAALEVRTGVLTRRLRTVPLDRIRTVDLTATPLHRVLRLTALRAGTAGDGSGVLALDALPVAEAGRLRGALLARAASGAVTDDPVLAHFSPRWLRYAPLTFWVVGGVLIAAGTVHRVLHGMGVDFWELGFVRRAFAAFGTVSPWLTVPAALLVLLAAGAVGAVALYAENWWHHRLEWADASTLRVRRGLFTTRTVTVDRARLRGVLLREPLLLRAGGGAAVRAVAGGLGDRDENRARSGLLPPAPRALAVRVAGGALRAPFPDPPLPGRGVPATLVRHPRAALRRRRLRGLLWVTLPGTALSAGCGVAFAPVLLPWAGAYAVVSAGVVWWAARAAYRALGHGLCGGHLVVRSGVFSRDTLALERSAVAAWTFSSTPFGRRAGLVTLTAAFAAGEGRHRIPDLAAARAPGFAAATAPGIVEEFLVGADGGGRR</sequence>
<dbReference type="PIRSF" id="PIRSF026631">
    <property type="entry name" value="UCP026631"/>
    <property type="match status" value="1"/>
</dbReference>
<feature type="transmembrane region" description="Helical" evidence="1">
    <location>
        <begin position="180"/>
        <end position="199"/>
    </location>
</feature>
<gene>
    <name evidence="3" type="ORF">FNZ23_19695</name>
</gene>
<feature type="transmembrane region" description="Helical" evidence="1">
    <location>
        <begin position="52"/>
        <end position="71"/>
    </location>
</feature>
<dbReference type="RefSeq" id="WP_143945241.1">
    <property type="nucleotide sequence ID" value="NZ_VKLS01000271.1"/>
</dbReference>
<dbReference type="PANTHER" id="PTHR34473">
    <property type="entry name" value="UPF0699 TRANSMEMBRANE PROTEIN YDBS"/>
    <property type="match status" value="1"/>
</dbReference>
<feature type="transmembrane region" description="Helical" evidence="1">
    <location>
        <begin position="397"/>
        <end position="413"/>
    </location>
</feature>
<feature type="domain" description="YdbS-like PH" evidence="2">
    <location>
        <begin position="73"/>
        <end position="150"/>
    </location>
</feature>
<feature type="transmembrane region" description="Helical" evidence="1">
    <location>
        <begin position="371"/>
        <end position="391"/>
    </location>
</feature>
<evidence type="ECO:0000256" key="1">
    <source>
        <dbReference type="SAM" id="Phobius"/>
    </source>
</evidence>
<dbReference type="Proteomes" id="UP000320888">
    <property type="component" value="Unassembled WGS sequence"/>
</dbReference>
<feature type="domain" description="YdbS-like PH" evidence="2">
    <location>
        <begin position="427"/>
        <end position="488"/>
    </location>
</feature>